<evidence type="ECO:0000313" key="5">
    <source>
        <dbReference type="Proteomes" id="UP001601444"/>
    </source>
</evidence>
<comment type="caution">
    <text evidence="4">The sequence shown here is derived from an EMBL/GenBank/DDBJ whole genome shotgun (WGS) entry which is preliminary data.</text>
</comment>
<gene>
    <name evidence="4" type="ORF">ACFYTF_24295</name>
</gene>
<dbReference type="InterPro" id="IPR002125">
    <property type="entry name" value="CMP_dCMP_dom"/>
</dbReference>
<evidence type="ECO:0000256" key="2">
    <source>
        <dbReference type="ARBA" id="ARBA00022833"/>
    </source>
</evidence>
<reference evidence="4 5" key="1">
    <citation type="submission" date="2024-10" db="EMBL/GenBank/DDBJ databases">
        <title>The Natural Products Discovery Center: Release of the First 8490 Sequenced Strains for Exploring Actinobacteria Biosynthetic Diversity.</title>
        <authorList>
            <person name="Kalkreuter E."/>
            <person name="Kautsar S.A."/>
            <person name="Yang D."/>
            <person name="Bader C.D."/>
            <person name="Teijaro C.N."/>
            <person name="Fluegel L."/>
            <person name="Davis C.M."/>
            <person name="Simpson J.R."/>
            <person name="Lauterbach L."/>
            <person name="Steele A.D."/>
            <person name="Gui C."/>
            <person name="Meng S."/>
            <person name="Li G."/>
            <person name="Viehrig K."/>
            <person name="Ye F."/>
            <person name="Su P."/>
            <person name="Kiefer A.F."/>
            <person name="Nichols A."/>
            <person name="Cepeda A.J."/>
            <person name="Yan W."/>
            <person name="Fan B."/>
            <person name="Jiang Y."/>
            <person name="Adhikari A."/>
            <person name="Zheng C.-J."/>
            <person name="Schuster L."/>
            <person name="Cowan T.M."/>
            <person name="Smanski M.J."/>
            <person name="Chevrette M.G."/>
            <person name="De Carvalho L.P.S."/>
            <person name="Shen B."/>
        </authorList>
    </citation>
    <scope>NUCLEOTIDE SEQUENCE [LARGE SCALE GENOMIC DNA]</scope>
    <source>
        <strain evidence="4 5">NPDC004045</strain>
    </source>
</reference>
<dbReference type="InterPro" id="IPR016192">
    <property type="entry name" value="APOBEC/CMP_deaminase_Zn-bd"/>
</dbReference>
<protein>
    <submittedName>
        <fullName evidence="4">Deaminase</fullName>
    </submittedName>
</protein>
<keyword evidence="2" id="KW-0862">Zinc</keyword>
<proteinExistence type="predicted"/>
<dbReference type="Proteomes" id="UP001601444">
    <property type="component" value="Unassembled WGS sequence"/>
</dbReference>
<dbReference type="RefSeq" id="WP_387702407.1">
    <property type="nucleotide sequence ID" value="NZ_JBIAMX010000017.1"/>
</dbReference>
<dbReference type="Gene3D" id="3.40.140.10">
    <property type="entry name" value="Cytidine Deaminase, domain 2"/>
    <property type="match status" value="1"/>
</dbReference>
<accession>A0ABW6PU60</accession>
<dbReference type="Pfam" id="PF00383">
    <property type="entry name" value="dCMP_cyt_deam_1"/>
    <property type="match status" value="1"/>
</dbReference>
<dbReference type="InterPro" id="IPR016193">
    <property type="entry name" value="Cytidine_deaminase-like"/>
</dbReference>
<evidence type="ECO:0000313" key="4">
    <source>
        <dbReference type="EMBL" id="MFF0545964.1"/>
    </source>
</evidence>
<keyword evidence="1" id="KW-0479">Metal-binding</keyword>
<dbReference type="PANTHER" id="PTHR11079">
    <property type="entry name" value="CYTOSINE DEAMINASE FAMILY MEMBER"/>
    <property type="match status" value="1"/>
</dbReference>
<dbReference type="PANTHER" id="PTHR11079:SF179">
    <property type="entry name" value="TRNA(ADENINE(34)) DEAMINASE, CHLOROPLASTIC"/>
    <property type="match status" value="1"/>
</dbReference>
<sequence length="158" mass="15560">MSADTDRTHLVRAVELAGQAGDAGNRPFGAVVVDADGAVVAEGENTVAATGDPTRHAELAAVAAATAAGEIARLAGSTVYASGEPCPMCAAAMVWAGVARIVFAVSAAEFGAILPPDGPLFALTCAEVAGSAGVPIEVEGPVGVPGALAVFEEYAARR</sequence>
<feature type="domain" description="CMP/dCMP-type deaminase" evidence="3">
    <location>
        <begin position="4"/>
        <end position="114"/>
    </location>
</feature>
<dbReference type="PROSITE" id="PS00903">
    <property type="entry name" value="CYT_DCMP_DEAMINASES_1"/>
    <property type="match status" value="1"/>
</dbReference>
<organism evidence="4 5">
    <name type="scientific">Nocardia thailandica</name>
    <dbReference type="NCBI Taxonomy" id="257275"/>
    <lineage>
        <taxon>Bacteria</taxon>
        <taxon>Bacillati</taxon>
        <taxon>Actinomycetota</taxon>
        <taxon>Actinomycetes</taxon>
        <taxon>Mycobacteriales</taxon>
        <taxon>Nocardiaceae</taxon>
        <taxon>Nocardia</taxon>
    </lineage>
</organism>
<dbReference type="PROSITE" id="PS51747">
    <property type="entry name" value="CYT_DCMP_DEAMINASES_2"/>
    <property type="match status" value="1"/>
</dbReference>
<dbReference type="CDD" id="cd01285">
    <property type="entry name" value="nucleoside_deaminase"/>
    <property type="match status" value="1"/>
</dbReference>
<keyword evidence="5" id="KW-1185">Reference proteome</keyword>
<dbReference type="EMBL" id="JBIAMX010000017">
    <property type="protein sequence ID" value="MFF0545964.1"/>
    <property type="molecule type" value="Genomic_DNA"/>
</dbReference>
<name>A0ABW6PU60_9NOCA</name>
<evidence type="ECO:0000259" key="3">
    <source>
        <dbReference type="PROSITE" id="PS51747"/>
    </source>
</evidence>
<dbReference type="SUPFAM" id="SSF53927">
    <property type="entry name" value="Cytidine deaminase-like"/>
    <property type="match status" value="1"/>
</dbReference>
<evidence type="ECO:0000256" key="1">
    <source>
        <dbReference type="ARBA" id="ARBA00022723"/>
    </source>
</evidence>